<dbReference type="Pfam" id="PF22633">
    <property type="entry name" value="F5_F8_type_C_2"/>
    <property type="match status" value="1"/>
</dbReference>
<evidence type="ECO:0000313" key="4">
    <source>
        <dbReference type="EMBL" id="JAP91245.1"/>
    </source>
</evidence>
<keyword evidence="1" id="KW-0328">Glycosyltransferase</keyword>
<evidence type="ECO:0000256" key="3">
    <source>
        <dbReference type="SAM" id="Phobius"/>
    </source>
</evidence>
<dbReference type="CDD" id="cd18610">
    <property type="entry name" value="GH130_BT3780-like"/>
    <property type="match status" value="1"/>
</dbReference>
<accession>A0A146K5V2</accession>
<dbReference type="GO" id="GO:0016757">
    <property type="term" value="F:glycosyltransferase activity"/>
    <property type="evidence" value="ECO:0007669"/>
    <property type="project" value="UniProtKB-KW"/>
</dbReference>
<dbReference type="SUPFAM" id="SSF75005">
    <property type="entry name" value="Arabinanase/levansucrase/invertase"/>
    <property type="match status" value="1"/>
</dbReference>
<feature type="transmembrane region" description="Helical" evidence="3">
    <location>
        <begin position="494"/>
        <end position="515"/>
    </location>
</feature>
<dbReference type="InterPro" id="IPR023296">
    <property type="entry name" value="Glyco_hydro_beta-prop_sf"/>
</dbReference>
<dbReference type="AlphaFoldDB" id="A0A146K5V2"/>
<keyword evidence="3" id="KW-0472">Membrane</keyword>
<reference evidence="4" key="1">
    <citation type="submission" date="2015-07" db="EMBL/GenBank/DDBJ databases">
        <title>Adaptation to a free-living lifestyle via gene acquisitions in the diplomonad Trepomonas sp. PC1.</title>
        <authorList>
            <person name="Xu F."/>
            <person name="Jerlstrom-Hultqvist J."/>
            <person name="Kolisko M."/>
            <person name="Simpson A.G.B."/>
            <person name="Roger A.J."/>
            <person name="Svard S.G."/>
            <person name="Andersson J.O."/>
        </authorList>
    </citation>
    <scope>NUCLEOTIDE SEQUENCE</scope>
    <source>
        <strain evidence="4">PC1</strain>
    </source>
</reference>
<keyword evidence="3" id="KW-0812">Transmembrane</keyword>
<dbReference type="InterPro" id="IPR008979">
    <property type="entry name" value="Galactose-bd-like_sf"/>
</dbReference>
<protein>
    <submittedName>
        <fullName evidence="4">Glycosidase</fullName>
    </submittedName>
</protein>
<dbReference type="Gene3D" id="2.115.10.20">
    <property type="entry name" value="Glycosyl hydrolase domain, family 43"/>
    <property type="match status" value="1"/>
</dbReference>
<name>A0A146K5V2_9EUKA</name>
<dbReference type="PANTHER" id="PTHR34106:SF5">
    <property type="entry name" value="GLYCOSIDASE"/>
    <property type="match status" value="1"/>
</dbReference>
<dbReference type="PANTHER" id="PTHR34106">
    <property type="entry name" value="GLYCOSIDASE"/>
    <property type="match status" value="1"/>
</dbReference>
<dbReference type="GO" id="GO:0016798">
    <property type="term" value="F:hydrolase activity, acting on glycosyl bonds"/>
    <property type="evidence" value="ECO:0007669"/>
    <property type="project" value="UniProtKB-KW"/>
</dbReference>
<dbReference type="Pfam" id="PF04041">
    <property type="entry name" value="Glyco_hydro_130"/>
    <property type="match status" value="1"/>
</dbReference>
<sequence>ILCSSLAPGSYIIRCYEQKTVTSSGNFLNASTMPVNVFDGKNSTYWATSQAPSWISIQFANQGYPIHKYAIICGNDTQAAPSSWTLQGSNDDVKWTFLDSQYNQTFAAKLLKRIYEIQNKNSFKFYRISISSTQKINYVLMITEIQLFEVGPKLPWLLGPFQKQDQINPILKTRSDDPWLCPVKKQNVLWEDYALYNPGVIVKDQKVHIFYRAQDKNLTSRIGYAISSDGLICNRTDKPIFYPDNDFMNMFEWPGGTEDPRIVEGPDFYVLTYTSYDGTTARLSVAISKDLKVWTKRGLAFQVAKNGKYVNTWSKSGSIITKLENGKILATKINGSYWMYWGESNIYIAKSTDLVNWDPVEDENQQLSIALKPRQHLFDSTLVEPGPPALLTNEGIVLIYNGKNSASEGDPFLVEATYAAGQALFDAKNPGKLLERTQQYFLYPDQPYEIFGQVNQVCFVEGLAYIKNKLMLYYGTADSLLAVAVSNYSQFNPWIIIGIVFGVIAITAIIIVIWLTNKRKKAVETEKLMENE</sequence>
<keyword evidence="4" id="KW-0378">Hydrolase</keyword>
<dbReference type="SUPFAM" id="SSF49785">
    <property type="entry name" value="Galactose-binding domain-like"/>
    <property type="match status" value="1"/>
</dbReference>
<proteinExistence type="predicted"/>
<feature type="non-terminal residue" evidence="4">
    <location>
        <position position="1"/>
    </location>
</feature>
<dbReference type="EMBL" id="GDID01005361">
    <property type="protein sequence ID" value="JAP91245.1"/>
    <property type="molecule type" value="Transcribed_RNA"/>
</dbReference>
<gene>
    <name evidence="4" type="ORF">TPC1_17199</name>
</gene>
<keyword evidence="3" id="KW-1133">Transmembrane helix</keyword>
<organism evidence="4">
    <name type="scientific">Trepomonas sp. PC1</name>
    <dbReference type="NCBI Taxonomy" id="1076344"/>
    <lineage>
        <taxon>Eukaryota</taxon>
        <taxon>Metamonada</taxon>
        <taxon>Diplomonadida</taxon>
        <taxon>Hexamitidae</taxon>
        <taxon>Hexamitinae</taxon>
        <taxon>Trepomonas</taxon>
    </lineage>
</organism>
<keyword evidence="2" id="KW-0808">Transferase</keyword>
<keyword evidence="4" id="KW-0326">Glycosidase</keyword>
<dbReference type="InterPro" id="IPR007184">
    <property type="entry name" value="Mannoside_phosphorylase"/>
</dbReference>
<dbReference type="Gene3D" id="2.60.120.260">
    <property type="entry name" value="Galactose-binding domain-like"/>
    <property type="match status" value="1"/>
</dbReference>
<feature type="non-terminal residue" evidence="4">
    <location>
        <position position="532"/>
    </location>
</feature>
<evidence type="ECO:0000256" key="2">
    <source>
        <dbReference type="ARBA" id="ARBA00022679"/>
    </source>
</evidence>
<evidence type="ECO:0000256" key="1">
    <source>
        <dbReference type="ARBA" id="ARBA00022676"/>
    </source>
</evidence>